<dbReference type="AlphaFoldDB" id="A0A3P1SRG9"/>
<dbReference type="SUPFAM" id="SSF48452">
    <property type="entry name" value="TPR-like"/>
    <property type="match status" value="1"/>
</dbReference>
<dbReference type="NCBIfam" id="TIGR02521">
    <property type="entry name" value="type_IV_pilW"/>
    <property type="match status" value="1"/>
</dbReference>
<name>A0A3P1SRG9_9GAMM</name>
<evidence type="ECO:0000313" key="4">
    <source>
        <dbReference type="Proteomes" id="UP000267535"/>
    </source>
</evidence>
<dbReference type="PROSITE" id="PS51257">
    <property type="entry name" value="PROKAR_LIPOPROTEIN"/>
    <property type="match status" value="1"/>
</dbReference>
<proteinExistence type="predicted"/>
<dbReference type="Pfam" id="PF13181">
    <property type="entry name" value="TPR_8"/>
    <property type="match status" value="1"/>
</dbReference>
<dbReference type="InterPro" id="IPR011990">
    <property type="entry name" value="TPR-like_helical_dom_sf"/>
</dbReference>
<gene>
    <name evidence="3" type="primary">pilW</name>
    <name evidence="3" type="ORF">EHS89_09825</name>
</gene>
<keyword evidence="1" id="KW-0802">TPR repeat</keyword>
<reference evidence="3 4" key="1">
    <citation type="submission" date="2018-11" db="EMBL/GenBank/DDBJ databases">
        <title>The draft genome sequence of Amphritea balenae JAMM 1525T.</title>
        <authorList>
            <person name="Fang Z."/>
            <person name="Zhang Y."/>
            <person name="Han X."/>
        </authorList>
    </citation>
    <scope>NUCLEOTIDE SEQUENCE [LARGE SCALE GENOMIC DNA]</scope>
    <source>
        <strain evidence="3 4">JAMM 1525</strain>
    </source>
</reference>
<feature type="signal peptide" evidence="2">
    <location>
        <begin position="1"/>
        <end position="19"/>
    </location>
</feature>
<dbReference type="InterPro" id="IPR013360">
    <property type="entry name" value="Pilus_4_PilW"/>
</dbReference>
<dbReference type="EMBL" id="RQXV01000004">
    <property type="protein sequence ID" value="RRC99773.1"/>
    <property type="molecule type" value="Genomic_DNA"/>
</dbReference>
<feature type="repeat" description="TPR" evidence="1">
    <location>
        <begin position="136"/>
        <end position="169"/>
    </location>
</feature>
<dbReference type="OrthoDB" id="129043at2"/>
<accession>A0A3P1SRG9</accession>
<comment type="caution">
    <text evidence="3">The sequence shown here is derived from an EMBL/GenBank/DDBJ whole genome shotgun (WGS) entry which is preliminary data.</text>
</comment>
<organism evidence="3 4">
    <name type="scientific">Amphritea balenae</name>
    <dbReference type="NCBI Taxonomy" id="452629"/>
    <lineage>
        <taxon>Bacteria</taxon>
        <taxon>Pseudomonadati</taxon>
        <taxon>Pseudomonadota</taxon>
        <taxon>Gammaproteobacteria</taxon>
        <taxon>Oceanospirillales</taxon>
        <taxon>Oceanospirillaceae</taxon>
        <taxon>Amphritea</taxon>
    </lineage>
</organism>
<evidence type="ECO:0000256" key="1">
    <source>
        <dbReference type="PROSITE-ProRule" id="PRU00339"/>
    </source>
</evidence>
<dbReference type="PROSITE" id="PS50293">
    <property type="entry name" value="TPR_REGION"/>
    <property type="match status" value="1"/>
</dbReference>
<dbReference type="PROSITE" id="PS50005">
    <property type="entry name" value="TPR"/>
    <property type="match status" value="2"/>
</dbReference>
<keyword evidence="2" id="KW-0732">Signal</keyword>
<dbReference type="RefSeq" id="WP_124925963.1">
    <property type="nucleotide sequence ID" value="NZ_BMOH01000006.1"/>
</dbReference>
<sequence length="253" mass="28602">MKGYLIILLSVLIAGCAGQEVTTAEQNAPQAAQAYTQLGMQYLRSGDTGSAKNAFQRAVEIAPDEFLSYNGLAMVFQLEDEPDLAEKYFKKAISLESDSAMLHNNYGAFLFSLERYPQACKELARATEDPFYNLRSQAFENLGRCFMLIERPDAAQHAFERSLKLNANRPLAVLQLADAMLQQDELAEAINYFDQFSELVDQKRVEHNAQSLWLGVQISRFKQDGVNASTYGLILKSMYPDSDEYRQYKESTR</sequence>
<evidence type="ECO:0000256" key="2">
    <source>
        <dbReference type="SAM" id="SignalP"/>
    </source>
</evidence>
<feature type="chain" id="PRO_5018215254" evidence="2">
    <location>
        <begin position="20"/>
        <end position="253"/>
    </location>
</feature>
<dbReference type="Gene3D" id="1.25.40.10">
    <property type="entry name" value="Tetratricopeptide repeat domain"/>
    <property type="match status" value="1"/>
</dbReference>
<keyword evidence="4" id="KW-1185">Reference proteome</keyword>
<dbReference type="PANTHER" id="PTHR12558">
    <property type="entry name" value="CELL DIVISION CYCLE 16,23,27"/>
    <property type="match status" value="1"/>
</dbReference>
<evidence type="ECO:0000313" key="3">
    <source>
        <dbReference type="EMBL" id="RRC99773.1"/>
    </source>
</evidence>
<protein>
    <submittedName>
        <fullName evidence="3">Type IV pilus biogenesis/stability protein PilW</fullName>
    </submittedName>
</protein>
<dbReference type="Pfam" id="PF13432">
    <property type="entry name" value="TPR_16"/>
    <property type="match status" value="2"/>
</dbReference>
<dbReference type="SMART" id="SM00028">
    <property type="entry name" value="TPR"/>
    <property type="match status" value="4"/>
</dbReference>
<dbReference type="InterPro" id="IPR019734">
    <property type="entry name" value="TPR_rpt"/>
</dbReference>
<dbReference type="Proteomes" id="UP000267535">
    <property type="component" value="Unassembled WGS sequence"/>
</dbReference>
<feature type="repeat" description="TPR" evidence="1">
    <location>
        <begin position="32"/>
        <end position="65"/>
    </location>
</feature>
<dbReference type="PANTHER" id="PTHR12558:SF13">
    <property type="entry name" value="CELL DIVISION CYCLE PROTEIN 27 HOMOLOG"/>
    <property type="match status" value="1"/>
</dbReference>